<dbReference type="Proteomes" id="UP000252107">
    <property type="component" value="Unassembled WGS sequence"/>
</dbReference>
<evidence type="ECO:0000313" key="2">
    <source>
        <dbReference type="Proteomes" id="UP000252107"/>
    </source>
</evidence>
<proteinExistence type="predicted"/>
<dbReference type="AlphaFoldDB" id="A0A367QBR3"/>
<protein>
    <submittedName>
        <fullName evidence="1">Uncharacterized protein</fullName>
    </submittedName>
</protein>
<comment type="caution">
    <text evidence="1">The sequence shown here is derived from an EMBL/GenBank/DDBJ whole genome shotgun (WGS) entry which is preliminary data.</text>
</comment>
<reference evidence="1" key="1">
    <citation type="submission" date="2016-04" db="EMBL/GenBank/DDBJ databases">
        <authorList>
            <person name="Tabuchi Yagui T.R."/>
        </authorList>
    </citation>
    <scope>NUCLEOTIDE SEQUENCE [LARGE SCALE GENOMIC DNA]</scope>
    <source>
        <strain evidence="1">NIES-26</strain>
    </source>
</reference>
<organism evidence="1 2">
    <name type="scientific">Nostoc minutum NIES-26</name>
    <dbReference type="NCBI Taxonomy" id="1844469"/>
    <lineage>
        <taxon>Bacteria</taxon>
        <taxon>Bacillati</taxon>
        <taxon>Cyanobacteriota</taxon>
        <taxon>Cyanophyceae</taxon>
        <taxon>Nostocales</taxon>
        <taxon>Nostocaceae</taxon>
        <taxon>Nostoc</taxon>
    </lineage>
</organism>
<accession>A0A367QBR3</accession>
<keyword evidence="2" id="KW-1185">Reference proteome</keyword>
<name>A0A367QBR3_9NOSO</name>
<sequence>MISLLKQYKRLLVWLISGLVITVLLSLATPDRQTATAFNQSKATAVSTQPSVNTEYPDFAATHLEPNFYQY</sequence>
<gene>
    <name evidence="1" type="ORF">A6770_30250</name>
</gene>
<evidence type="ECO:0000313" key="1">
    <source>
        <dbReference type="EMBL" id="RCJ21589.1"/>
    </source>
</evidence>
<dbReference type="EMBL" id="LXQD01000329">
    <property type="protein sequence ID" value="RCJ21589.1"/>
    <property type="molecule type" value="Genomic_DNA"/>
</dbReference>